<feature type="chain" id="PRO_5002362158" evidence="1">
    <location>
        <begin position="28"/>
        <end position="135"/>
    </location>
</feature>
<organism evidence="2">
    <name type="scientific">Oryza nivara</name>
    <name type="common">Indian wild rice</name>
    <name type="synonym">Oryza sativa f. spontanea</name>
    <dbReference type="NCBI Taxonomy" id="4536"/>
    <lineage>
        <taxon>Eukaryota</taxon>
        <taxon>Viridiplantae</taxon>
        <taxon>Streptophyta</taxon>
        <taxon>Embryophyta</taxon>
        <taxon>Tracheophyta</taxon>
        <taxon>Spermatophyta</taxon>
        <taxon>Magnoliopsida</taxon>
        <taxon>Liliopsida</taxon>
        <taxon>Poales</taxon>
        <taxon>Poaceae</taxon>
        <taxon>BOP clade</taxon>
        <taxon>Oryzoideae</taxon>
        <taxon>Oryzeae</taxon>
        <taxon>Oryzinae</taxon>
        <taxon>Oryza</taxon>
    </lineage>
</organism>
<sequence length="135" mass="14263">MALKNFLVLGVFLAALLMFSLDDVAHARELTEANESEGKNGLRIKSGEVDTTPVEDMDMVVGTVEDMVVLGTVEDMVILGMVVATAVDMDVGMVAGMGVRVEDMAVDTEVDTVVVGVTVEDMVVVVGTKKQLNGT</sequence>
<name>A0A0E0HPM5_ORYNI</name>
<dbReference type="Gramene" id="ONIVA06G14150.1">
    <property type="protein sequence ID" value="ONIVA06G14150.1"/>
    <property type="gene ID" value="ONIVA06G14150"/>
</dbReference>
<evidence type="ECO:0000313" key="2">
    <source>
        <dbReference type="EnsemblPlants" id="ONIVA06G14150.1"/>
    </source>
</evidence>
<dbReference type="STRING" id="4536.A0A0E0HPM5"/>
<dbReference type="EnsemblPlants" id="ONIVA06G14150.1">
    <property type="protein sequence ID" value="ONIVA06G14150.1"/>
    <property type="gene ID" value="ONIVA06G14150"/>
</dbReference>
<dbReference type="Proteomes" id="UP000006591">
    <property type="component" value="Chromosome 6"/>
</dbReference>
<reference evidence="2" key="1">
    <citation type="submission" date="2015-04" db="UniProtKB">
        <authorList>
            <consortium name="EnsemblPlants"/>
        </authorList>
    </citation>
    <scope>IDENTIFICATION</scope>
    <source>
        <strain evidence="2">SL10</strain>
    </source>
</reference>
<dbReference type="AlphaFoldDB" id="A0A0E0HPM5"/>
<keyword evidence="3" id="KW-1185">Reference proteome</keyword>
<evidence type="ECO:0000256" key="1">
    <source>
        <dbReference type="SAM" id="SignalP"/>
    </source>
</evidence>
<protein>
    <submittedName>
        <fullName evidence="2">Uncharacterized protein</fullName>
    </submittedName>
</protein>
<dbReference type="HOGENOM" id="CLU_108688_2_0_1"/>
<proteinExistence type="predicted"/>
<evidence type="ECO:0000313" key="3">
    <source>
        <dbReference type="Proteomes" id="UP000006591"/>
    </source>
</evidence>
<feature type="signal peptide" evidence="1">
    <location>
        <begin position="1"/>
        <end position="27"/>
    </location>
</feature>
<keyword evidence="1" id="KW-0732">Signal</keyword>
<accession>A0A0E0HPM5</accession>
<reference evidence="2" key="2">
    <citation type="submission" date="2018-04" db="EMBL/GenBank/DDBJ databases">
        <title>OnivRS2 (Oryza nivara Reference Sequence Version 2).</title>
        <authorList>
            <person name="Zhang J."/>
            <person name="Kudrna D."/>
            <person name="Lee S."/>
            <person name="Talag J."/>
            <person name="Rajasekar S."/>
            <person name="Welchert J."/>
            <person name="Hsing Y.-I."/>
            <person name="Wing R.A."/>
        </authorList>
    </citation>
    <scope>NUCLEOTIDE SEQUENCE [LARGE SCALE GENOMIC DNA]</scope>
    <source>
        <strain evidence="2">SL10</strain>
    </source>
</reference>